<evidence type="ECO:0000313" key="2">
    <source>
        <dbReference type="Proteomes" id="UP001183648"/>
    </source>
</evidence>
<dbReference type="Proteomes" id="UP001183648">
    <property type="component" value="Unassembled WGS sequence"/>
</dbReference>
<sequence>MASSTLWDQLVQVGRDLAVRLSSQERAVRNARGATTELSRARVERDAVELFLADHEEERQAALELERDLDLDVPLVAQQRHPSSGA</sequence>
<gene>
    <name evidence="1" type="ORF">J2S63_000782</name>
</gene>
<keyword evidence="2" id="KW-1185">Reference proteome</keyword>
<organism evidence="1 2">
    <name type="scientific">Nocardioides marmoribigeumensis</name>
    <dbReference type="NCBI Taxonomy" id="433649"/>
    <lineage>
        <taxon>Bacteria</taxon>
        <taxon>Bacillati</taxon>
        <taxon>Actinomycetota</taxon>
        <taxon>Actinomycetes</taxon>
        <taxon>Propionibacteriales</taxon>
        <taxon>Nocardioidaceae</taxon>
        <taxon>Nocardioides</taxon>
    </lineage>
</organism>
<dbReference type="RefSeq" id="WP_310298875.1">
    <property type="nucleotide sequence ID" value="NZ_BAAAPS010000014.1"/>
</dbReference>
<name>A0ABU2BT97_9ACTN</name>
<protein>
    <submittedName>
        <fullName evidence="1">Uncharacterized protein</fullName>
    </submittedName>
</protein>
<comment type="caution">
    <text evidence="1">The sequence shown here is derived from an EMBL/GenBank/DDBJ whole genome shotgun (WGS) entry which is preliminary data.</text>
</comment>
<evidence type="ECO:0000313" key="1">
    <source>
        <dbReference type="EMBL" id="MDR7361229.1"/>
    </source>
</evidence>
<dbReference type="EMBL" id="JAVDYG010000001">
    <property type="protein sequence ID" value="MDR7361229.1"/>
    <property type="molecule type" value="Genomic_DNA"/>
</dbReference>
<proteinExistence type="predicted"/>
<accession>A0ABU2BT97</accession>
<reference evidence="1 2" key="1">
    <citation type="submission" date="2023-07" db="EMBL/GenBank/DDBJ databases">
        <title>Sequencing the genomes of 1000 actinobacteria strains.</title>
        <authorList>
            <person name="Klenk H.-P."/>
        </authorList>
    </citation>
    <scope>NUCLEOTIDE SEQUENCE [LARGE SCALE GENOMIC DNA]</scope>
    <source>
        <strain evidence="1 2">DSM 19426</strain>
    </source>
</reference>